<protein>
    <submittedName>
        <fullName evidence="1">Uncharacterized protein</fullName>
    </submittedName>
</protein>
<gene>
    <name evidence="1" type="ORF">ACJMK2_008770</name>
</gene>
<reference evidence="1 2" key="1">
    <citation type="submission" date="2024-11" db="EMBL/GenBank/DDBJ databases">
        <title>Chromosome-level genome assembly of the freshwater bivalve Anodonta woodiana.</title>
        <authorList>
            <person name="Chen X."/>
        </authorList>
    </citation>
    <scope>NUCLEOTIDE SEQUENCE [LARGE SCALE GENOMIC DNA]</scope>
    <source>
        <strain evidence="1">MN2024</strain>
        <tissue evidence="1">Gills</tissue>
    </source>
</reference>
<proteinExistence type="predicted"/>
<name>A0ABD3VMM7_SINWO</name>
<sequence>MISQVSATGNIITLARRPGHYCFICQRQHGYNTAFDIIEPICDNYIIYEYDDHYDAICLRYNGKKIVVDRANLDSRIANYVSGAPDNA</sequence>
<dbReference type="Proteomes" id="UP001634394">
    <property type="component" value="Unassembled WGS sequence"/>
</dbReference>
<accession>A0ABD3VMM7</accession>
<organism evidence="1 2">
    <name type="scientific">Sinanodonta woodiana</name>
    <name type="common">Chinese pond mussel</name>
    <name type="synonym">Anodonta woodiana</name>
    <dbReference type="NCBI Taxonomy" id="1069815"/>
    <lineage>
        <taxon>Eukaryota</taxon>
        <taxon>Metazoa</taxon>
        <taxon>Spiralia</taxon>
        <taxon>Lophotrochozoa</taxon>
        <taxon>Mollusca</taxon>
        <taxon>Bivalvia</taxon>
        <taxon>Autobranchia</taxon>
        <taxon>Heteroconchia</taxon>
        <taxon>Palaeoheterodonta</taxon>
        <taxon>Unionida</taxon>
        <taxon>Unionoidea</taxon>
        <taxon>Unionidae</taxon>
        <taxon>Unioninae</taxon>
        <taxon>Sinanodonta</taxon>
    </lineage>
</organism>
<feature type="non-terminal residue" evidence="1">
    <location>
        <position position="88"/>
    </location>
</feature>
<keyword evidence="2" id="KW-1185">Reference proteome</keyword>
<dbReference type="EMBL" id="JBJQND010000011">
    <property type="protein sequence ID" value="KAL3862824.1"/>
    <property type="molecule type" value="Genomic_DNA"/>
</dbReference>
<evidence type="ECO:0000313" key="2">
    <source>
        <dbReference type="Proteomes" id="UP001634394"/>
    </source>
</evidence>
<comment type="caution">
    <text evidence="1">The sequence shown here is derived from an EMBL/GenBank/DDBJ whole genome shotgun (WGS) entry which is preliminary data.</text>
</comment>
<dbReference type="AlphaFoldDB" id="A0ABD3VMM7"/>
<evidence type="ECO:0000313" key="1">
    <source>
        <dbReference type="EMBL" id="KAL3862824.1"/>
    </source>
</evidence>